<accession>A0A382XKV9</accession>
<feature type="non-terminal residue" evidence="3">
    <location>
        <position position="1"/>
    </location>
</feature>
<dbReference type="Gene3D" id="2.120.10.30">
    <property type="entry name" value="TolB, C-terminal domain"/>
    <property type="match status" value="2"/>
</dbReference>
<reference evidence="3" key="1">
    <citation type="submission" date="2018-05" db="EMBL/GenBank/DDBJ databases">
        <authorList>
            <person name="Lanie J.A."/>
            <person name="Ng W.-L."/>
            <person name="Kazmierczak K.M."/>
            <person name="Andrzejewski T.M."/>
            <person name="Davidsen T.M."/>
            <person name="Wayne K.J."/>
            <person name="Tettelin H."/>
            <person name="Glass J.I."/>
            <person name="Rusch D."/>
            <person name="Podicherti R."/>
            <person name="Tsui H.-C.T."/>
            <person name="Winkler M.E."/>
        </authorList>
    </citation>
    <scope>NUCLEOTIDE SEQUENCE</scope>
</reference>
<dbReference type="PANTHER" id="PTHR36842">
    <property type="entry name" value="PROTEIN TOLB HOMOLOG"/>
    <property type="match status" value="1"/>
</dbReference>
<proteinExistence type="inferred from homology"/>
<evidence type="ECO:0000256" key="2">
    <source>
        <dbReference type="SAM" id="MobiDB-lite"/>
    </source>
</evidence>
<comment type="similarity">
    <text evidence="1">Belongs to the TolB family.</text>
</comment>
<gene>
    <name evidence="3" type="ORF">METZ01_LOCUS424089</name>
</gene>
<sequence>YNELTRGMSTLRVVGTGPGAESRAVSDPNEDVFPFRASWITGDRLIYTSDGKIRTRSTAGGSARDVPFEATVTLDRRNYRKATQDLDIEGQFPVRGIVSPAVSPDGISVAFSALGDLWVMSLGESPERITDDPWVEVDPAWSPDGRSLVFASDREGEVDLWLRDMGTGAERRITEGGGMAPAWSPDGRQIAFIGGSEGEVLYEGGLRVLNMSTGEARTVRSGLNNPGRPTWSPDGSQIGVSAHWRYSTRFREGVNRVLLIPIPRTAAED</sequence>
<dbReference type="InterPro" id="IPR011659">
    <property type="entry name" value="WD40"/>
</dbReference>
<dbReference type="EMBL" id="UINC01168278">
    <property type="protein sequence ID" value="SVD71235.1"/>
    <property type="molecule type" value="Genomic_DNA"/>
</dbReference>
<organism evidence="3">
    <name type="scientific">marine metagenome</name>
    <dbReference type="NCBI Taxonomy" id="408172"/>
    <lineage>
        <taxon>unclassified sequences</taxon>
        <taxon>metagenomes</taxon>
        <taxon>ecological metagenomes</taxon>
    </lineage>
</organism>
<dbReference type="Pfam" id="PF07676">
    <property type="entry name" value="PD40"/>
    <property type="match status" value="3"/>
</dbReference>
<protein>
    <recommendedName>
        <fullName evidence="4">Dipeptidylpeptidase IV N-terminal domain-containing protein</fullName>
    </recommendedName>
</protein>
<dbReference type="PANTHER" id="PTHR36842:SF1">
    <property type="entry name" value="PROTEIN TOLB"/>
    <property type="match status" value="1"/>
</dbReference>
<dbReference type="InterPro" id="IPR011042">
    <property type="entry name" value="6-blade_b-propeller_TolB-like"/>
</dbReference>
<evidence type="ECO:0008006" key="4">
    <source>
        <dbReference type="Google" id="ProtNLM"/>
    </source>
</evidence>
<dbReference type="SUPFAM" id="SSF82171">
    <property type="entry name" value="DPP6 N-terminal domain-like"/>
    <property type="match status" value="1"/>
</dbReference>
<feature type="non-terminal residue" evidence="3">
    <location>
        <position position="269"/>
    </location>
</feature>
<dbReference type="AlphaFoldDB" id="A0A382XKV9"/>
<name>A0A382XKV9_9ZZZZ</name>
<feature type="region of interest" description="Disordered" evidence="2">
    <location>
        <begin position="1"/>
        <end position="27"/>
    </location>
</feature>
<evidence type="ECO:0000313" key="3">
    <source>
        <dbReference type="EMBL" id="SVD71235.1"/>
    </source>
</evidence>
<evidence type="ECO:0000256" key="1">
    <source>
        <dbReference type="ARBA" id="ARBA00009820"/>
    </source>
</evidence>